<gene>
    <name evidence="1" type="ORF">TCIL3000_8_4650</name>
</gene>
<dbReference type="AlphaFoldDB" id="G0US80"/>
<protein>
    <submittedName>
        <fullName evidence="1">Uncharacterized protein</fullName>
    </submittedName>
</protein>
<accession>G0US80</accession>
<organism evidence="1">
    <name type="scientific">Trypanosoma congolense (strain IL3000)</name>
    <dbReference type="NCBI Taxonomy" id="1068625"/>
    <lineage>
        <taxon>Eukaryota</taxon>
        <taxon>Discoba</taxon>
        <taxon>Euglenozoa</taxon>
        <taxon>Kinetoplastea</taxon>
        <taxon>Metakinetoplastina</taxon>
        <taxon>Trypanosomatida</taxon>
        <taxon>Trypanosomatidae</taxon>
        <taxon>Trypanosoma</taxon>
        <taxon>Nannomonas</taxon>
    </lineage>
</organism>
<name>G0US80_TRYCI</name>
<sequence>MTFKFFYGVARQTHRLRPRTSGGRRVEVFDNVTRRQFRQRMIDATVASRSGRWDIWDKEALRHDSAHSFRSFNSQRMPAEVMKRKIRRELTRGKGSMYLPPG</sequence>
<evidence type="ECO:0000313" key="1">
    <source>
        <dbReference type="EMBL" id="CCC92243.1"/>
    </source>
</evidence>
<dbReference type="EMBL" id="HE575321">
    <property type="protein sequence ID" value="CCC92243.1"/>
    <property type="molecule type" value="Genomic_DNA"/>
</dbReference>
<reference evidence="1" key="1">
    <citation type="journal article" date="2012" name="Proc. Natl. Acad. Sci. U.S.A.">
        <title>Antigenic diversity is generated by distinct evolutionary mechanisms in African trypanosome species.</title>
        <authorList>
            <person name="Jackson A.P."/>
            <person name="Berry A."/>
            <person name="Aslett M."/>
            <person name="Allison H.C."/>
            <person name="Burton P."/>
            <person name="Vavrova-Anderson J."/>
            <person name="Brown R."/>
            <person name="Browne H."/>
            <person name="Corton N."/>
            <person name="Hauser H."/>
            <person name="Gamble J."/>
            <person name="Gilderthorp R."/>
            <person name="Marcello L."/>
            <person name="McQuillan J."/>
            <person name="Otto T.D."/>
            <person name="Quail M.A."/>
            <person name="Sanders M.J."/>
            <person name="van Tonder A."/>
            <person name="Ginger M.L."/>
            <person name="Field M.C."/>
            <person name="Barry J.D."/>
            <person name="Hertz-Fowler C."/>
            <person name="Berriman M."/>
        </authorList>
    </citation>
    <scope>NUCLEOTIDE SEQUENCE</scope>
    <source>
        <strain evidence="1">IL3000</strain>
    </source>
</reference>
<proteinExistence type="predicted"/>